<organism evidence="28">
    <name type="scientific">Cacopsylla melanoneura</name>
    <dbReference type="NCBI Taxonomy" id="428564"/>
    <lineage>
        <taxon>Eukaryota</taxon>
        <taxon>Metazoa</taxon>
        <taxon>Ecdysozoa</taxon>
        <taxon>Arthropoda</taxon>
        <taxon>Hexapoda</taxon>
        <taxon>Insecta</taxon>
        <taxon>Pterygota</taxon>
        <taxon>Neoptera</taxon>
        <taxon>Paraneoptera</taxon>
        <taxon>Hemiptera</taxon>
        <taxon>Sternorrhyncha</taxon>
        <taxon>Psylloidea</taxon>
        <taxon>Psyllidae</taxon>
        <taxon>Psyllinae</taxon>
        <taxon>Cacopsylla</taxon>
    </lineage>
</organism>
<dbReference type="GO" id="GO:0046872">
    <property type="term" value="F:metal ion binding"/>
    <property type="evidence" value="ECO:0007669"/>
    <property type="project" value="UniProtKB-KW"/>
</dbReference>
<dbReference type="Gene3D" id="1.10.510.10">
    <property type="entry name" value="Transferase(Phosphotransferase) domain 1"/>
    <property type="match status" value="1"/>
</dbReference>
<keyword evidence="3" id="KW-0597">Phosphoprotein</keyword>
<dbReference type="InterPro" id="IPR017441">
    <property type="entry name" value="Protein_kinase_ATP_BS"/>
</dbReference>
<evidence type="ECO:0000256" key="1">
    <source>
        <dbReference type="ARBA" id="ARBA00004167"/>
    </source>
</evidence>
<keyword evidence="6 26" id="KW-0732">Signal</keyword>
<evidence type="ECO:0000256" key="21">
    <source>
        <dbReference type="PIRSR" id="PIRSR000615-2"/>
    </source>
</evidence>
<feature type="binding site" evidence="22">
    <location>
        <position position="349"/>
    </location>
    <ligand>
        <name>Mg(2+)</name>
        <dbReference type="ChEBI" id="CHEBI:18420"/>
    </ligand>
</feature>
<evidence type="ECO:0000256" key="2">
    <source>
        <dbReference type="ARBA" id="ARBA00011902"/>
    </source>
</evidence>
<evidence type="ECO:0000256" key="18">
    <source>
        <dbReference type="ARBA" id="ARBA00051243"/>
    </source>
</evidence>
<feature type="region of interest" description="Disordered" evidence="24">
    <location>
        <begin position="49"/>
        <end position="70"/>
    </location>
</feature>
<keyword evidence="7" id="KW-0677">Repeat</keyword>
<feature type="binding site" evidence="22">
    <location>
        <position position="336"/>
    </location>
    <ligand>
        <name>Mg(2+)</name>
        <dbReference type="ChEBI" id="CHEBI:18420"/>
    </ligand>
</feature>
<dbReference type="PROSITE" id="PS00107">
    <property type="entry name" value="PROTEIN_KINASE_ATP"/>
    <property type="match status" value="1"/>
</dbReference>
<evidence type="ECO:0000256" key="6">
    <source>
        <dbReference type="ARBA" id="ARBA00022729"/>
    </source>
</evidence>
<dbReference type="GO" id="GO:0004714">
    <property type="term" value="F:transmembrane receptor protein tyrosine kinase activity"/>
    <property type="evidence" value="ECO:0007669"/>
    <property type="project" value="UniProtKB-EC"/>
</dbReference>
<dbReference type="GO" id="GO:0043235">
    <property type="term" value="C:receptor complex"/>
    <property type="evidence" value="ECO:0007669"/>
    <property type="project" value="TreeGrafter"/>
</dbReference>
<keyword evidence="22" id="KW-0479">Metal-binding</keyword>
<evidence type="ECO:0000256" key="22">
    <source>
        <dbReference type="PIRSR" id="PIRSR000615-3"/>
    </source>
</evidence>
<accession>A0A8D8QEL0</accession>
<proteinExistence type="predicted"/>
<dbReference type="SUPFAM" id="SSF56112">
    <property type="entry name" value="Protein kinase-like (PK-like)"/>
    <property type="match status" value="1"/>
</dbReference>
<feature type="active site" description="Proton acceptor" evidence="20">
    <location>
        <position position="331"/>
    </location>
</feature>
<keyword evidence="22" id="KW-0460">Magnesium</keyword>
<feature type="compositionally biased region" description="Low complexity" evidence="24">
    <location>
        <begin position="53"/>
        <end position="67"/>
    </location>
</feature>
<dbReference type="Gene3D" id="3.30.200.20">
    <property type="entry name" value="Phosphorylase Kinase, domain 1"/>
    <property type="match status" value="1"/>
</dbReference>
<comment type="subcellular location">
    <subcellularLocation>
        <location evidence="1">Membrane</location>
        <topology evidence="1">Single-pass membrane protein</topology>
    </subcellularLocation>
</comment>
<evidence type="ECO:0000259" key="27">
    <source>
        <dbReference type="PROSITE" id="PS50011"/>
    </source>
</evidence>
<reference evidence="28" key="1">
    <citation type="submission" date="2021-05" db="EMBL/GenBank/DDBJ databases">
        <authorList>
            <person name="Alioto T."/>
            <person name="Alioto T."/>
            <person name="Gomez Garrido J."/>
        </authorList>
    </citation>
    <scope>NUCLEOTIDE SEQUENCE</scope>
</reference>
<dbReference type="PANTHER" id="PTHR24416">
    <property type="entry name" value="TYROSINE-PROTEIN KINASE RECEPTOR"/>
    <property type="match status" value="1"/>
</dbReference>
<feature type="binding site" evidence="21 23">
    <location>
        <position position="228"/>
    </location>
    <ligand>
        <name>ATP</name>
        <dbReference type="ChEBI" id="CHEBI:30616"/>
    </ligand>
</feature>
<evidence type="ECO:0000256" key="4">
    <source>
        <dbReference type="ARBA" id="ARBA00022679"/>
    </source>
</evidence>
<evidence type="ECO:0000313" key="28">
    <source>
        <dbReference type="EMBL" id="CAG6630090.1"/>
    </source>
</evidence>
<keyword evidence="10 21" id="KW-0067">ATP-binding</keyword>
<dbReference type="FunFam" id="1.10.510.10:FF:000007">
    <property type="entry name" value="Fibroblast growth factor receptor"/>
    <property type="match status" value="1"/>
</dbReference>
<keyword evidence="17" id="KW-0393">Immunoglobulin domain</keyword>
<dbReference type="SMART" id="SM00219">
    <property type="entry name" value="TyrKc"/>
    <property type="match status" value="1"/>
</dbReference>
<feature type="transmembrane region" description="Helical" evidence="25">
    <location>
        <begin position="75"/>
        <end position="94"/>
    </location>
</feature>
<keyword evidence="15 28" id="KW-0675">Receptor</keyword>
<keyword evidence="14" id="KW-1015">Disulfide bond</keyword>
<dbReference type="InterPro" id="IPR011009">
    <property type="entry name" value="Kinase-like_dom_sf"/>
</dbReference>
<evidence type="ECO:0000256" key="19">
    <source>
        <dbReference type="ARBA" id="ARBA00056965"/>
    </source>
</evidence>
<evidence type="ECO:0000256" key="11">
    <source>
        <dbReference type="ARBA" id="ARBA00022989"/>
    </source>
</evidence>
<dbReference type="InterPro" id="IPR001245">
    <property type="entry name" value="Ser-Thr/Tyr_kinase_cat_dom"/>
</dbReference>
<comment type="catalytic activity">
    <reaction evidence="18">
        <text>L-tyrosyl-[protein] + ATP = O-phospho-L-tyrosyl-[protein] + ADP + H(+)</text>
        <dbReference type="Rhea" id="RHEA:10596"/>
        <dbReference type="Rhea" id="RHEA-COMP:10136"/>
        <dbReference type="Rhea" id="RHEA-COMP:20101"/>
        <dbReference type="ChEBI" id="CHEBI:15378"/>
        <dbReference type="ChEBI" id="CHEBI:30616"/>
        <dbReference type="ChEBI" id="CHEBI:46858"/>
        <dbReference type="ChEBI" id="CHEBI:61978"/>
        <dbReference type="ChEBI" id="CHEBI:456216"/>
        <dbReference type="EC" id="2.7.10.1"/>
    </reaction>
</comment>
<dbReference type="EMBL" id="HBUF01072538">
    <property type="protein sequence ID" value="CAG6630090.1"/>
    <property type="molecule type" value="Transcribed_RNA"/>
</dbReference>
<evidence type="ECO:0000256" key="8">
    <source>
        <dbReference type="ARBA" id="ARBA00022741"/>
    </source>
</evidence>
<evidence type="ECO:0000256" key="17">
    <source>
        <dbReference type="ARBA" id="ARBA00023319"/>
    </source>
</evidence>
<evidence type="ECO:0000256" key="26">
    <source>
        <dbReference type="SAM" id="SignalP"/>
    </source>
</evidence>
<comment type="function">
    <text evidence="19">Receptor for basic fibroblast growth factor.</text>
</comment>
<evidence type="ECO:0000256" key="25">
    <source>
        <dbReference type="SAM" id="Phobius"/>
    </source>
</evidence>
<feature type="domain" description="Protein kinase" evidence="27">
    <location>
        <begin position="194"/>
        <end position="469"/>
    </location>
</feature>
<dbReference type="InterPro" id="IPR020635">
    <property type="entry name" value="Tyr_kinase_cat_dom"/>
</dbReference>
<dbReference type="GO" id="GO:0005886">
    <property type="term" value="C:plasma membrane"/>
    <property type="evidence" value="ECO:0007669"/>
    <property type="project" value="TreeGrafter"/>
</dbReference>
<keyword evidence="4" id="KW-0808">Transferase</keyword>
<evidence type="ECO:0000256" key="15">
    <source>
        <dbReference type="ARBA" id="ARBA00023170"/>
    </source>
</evidence>
<evidence type="ECO:0000256" key="23">
    <source>
        <dbReference type="PROSITE-ProRule" id="PRU10141"/>
    </source>
</evidence>
<feature type="chain" id="PRO_5033670767" description="receptor protein-tyrosine kinase" evidence="26">
    <location>
        <begin position="19"/>
        <end position="482"/>
    </location>
</feature>
<evidence type="ECO:0000256" key="24">
    <source>
        <dbReference type="SAM" id="MobiDB-lite"/>
    </source>
</evidence>
<evidence type="ECO:0000256" key="20">
    <source>
        <dbReference type="PIRSR" id="PIRSR000615-1"/>
    </source>
</evidence>
<protein>
    <recommendedName>
        <fullName evidence="2">receptor protein-tyrosine kinase</fullName>
        <ecNumber evidence="2">2.7.10.1</ecNumber>
    </recommendedName>
</protein>
<dbReference type="InterPro" id="IPR000719">
    <property type="entry name" value="Prot_kinase_dom"/>
</dbReference>
<feature type="binding site" evidence="21">
    <location>
        <position position="335"/>
    </location>
    <ligand>
        <name>ATP</name>
        <dbReference type="ChEBI" id="CHEBI:30616"/>
    </ligand>
</feature>
<evidence type="ECO:0000256" key="9">
    <source>
        <dbReference type="ARBA" id="ARBA00022777"/>
    </source>
</evidence>
<name>A0A8D8QEL0_9HEMI</name>
<keyword evidence="16" id="KW-0325">Glycoprotein</keyword>
<keyword evidence="13" id="KW-0829">Tyrosine-protein kinase</keyword>
<keyword evidence="9" id="KW-0418">Kinase</keyword>
<evidence type="ECO:0000256" key="7">
    <source>
        <dbReference type="ARBA" id="ARBA00022737"/>
    </source>
</evidence>
<dbReference type="PANTHER" id="PTHR24416:SF550">
    <property type="entry name" value="FIBROBLAST GROWTH FACTOR RECEPTOR HOMOLOG 1-RELATED"/>
    <property type="match status" value="1"/>
</dbReference>
<dbReference type="GO" id="GO:0007169">
    <property type="term" value="P:cell surface receptor protein tyrosine kinase signaling pathway"/>
    <property type="evidence" value="ECO:0007669"/>
    <property type="project" value="TreeGrafter"/>
</dbReference>
<feature type="signal peptide" evidence="26">
    <location>
        <begin position="1"/>
        <end position="18"/>
    </location>
</feature>
<dbReference type="PRINTS" id="PR00109">
    <property type="entry name" value="TYRKINASE"/>
</dbReference>
<evidence type="ECO:0000256" key="13">
    <source>
        <dbReference type="ARBA" id="ARBA00023137"/>
    </source>
</evidence>
<evidence type="ECO:0000256" key="16">
    <source>
        <dbReference type="ARBA" id="ARBA00023180"/>
    </source>
</evidence>
<evidence type="ECO:0000256" key="10">
    <source>
        <dbReference type="ARBA" id="ARBA00022840"/>
    </source>
</evidence>
<dbReference type="AlphaFoldDB" id="A0A8D8QEL0"/>
<dbReference type="InterPro" id="IPR008266">
    <property type="entry name" value="Tyr_kinase_AS"/>
</dbReference>
<keyword evidence="12 25" id="KW-0472">Membrane</keyword>
<feature type="binding site" evidence="21">
    <location>
        <begin position="201"/>
        <end position="208"/>
    </location>
    <ligand>
        <name>ATP</name>
        <dbReference type="ChEBI" id="CHEBI:30616"/>
    </ligand>
</feature>
<dbReference type="PROSITE" id="PS00109">
    <property type="entry name" value="PROTEIN_KINASE_TYR"/>
    <property type="match status" value="1"/>
</dbReference>
<dbReference type="InterPro" id="IPR050122">
    <property type="entry name" value="RTK"/>
</dbReference>
<keyword evidence="5 25" id="KW-0812">Transmembrane</keyword>
<dbReference type="GO" id="GO:0005524">
    <property type="term" value="F:ATP binding"/>
    <property type="evidence" value="ECO:0007669"/>
    <property type="project" value="UniProtKB-UniRule"/>
</dbReference>
<evidence type="ECO:0000256" key="12">
    <source>
        <dbReference type="ARBA" id="ARBA00023136"/>
    </source>
</evidence>
<evidence type="ECO:0000256" key="3">
    <source>
        <dbReference type="ARBA" id="ARBA00022553"/>
    </source>
</evidence>
<dbReference type="PROSITE" id="PS50011">
    <property type="entry name" value="PROTEIN_KINASE_DOM"/>
    <property type="match status" value="1"/>
</dbReference>
<evidence type="ECO:0000256" key="5">
    <source>
        <dbReference type="ARBA" id="ARBA00022692"/>
    </source>
</evidence>
<dbReference type="Pfam" id="PF07714">
    <property type="entry name" value="PK_Tyr_Ser-Thr"/>
    <property type="match status" value="1"/>
</dbReference>
<evidence type="ECO:0000256" key="14">
    <source>
        <dbReference type="ARBA" id="ARBA00023157"/>
    </source>
</evidence>
<sequence length="482" mass="54855">MNIKIVFLLLISVWSVMSDTNSSVSSSDVTQNVTNGECVEGYGMNCNTTGQDNNVTTEPTTIPTNPTSDKPQLDTILTTIGTIIVAVTILLVIIQQKRKDKLEDLLAIETVREDILTQWVGPFGEEELSGWRKKIIIEPQTPSGPNDPLPMPLVKLEKYRNKNSNGSKETSDGMIMCEYDIPLDDRWEFPRQSLSLGKTLGEGAFGKVIRAEAEGIIQSGIMTTVAVKMLKEGHTDGDMINLVSEMEVIKMIGSHINIINLLGICTQEGPLYIIVEYAEHNNLRDFLRKHEPKENTYVNEFVITQRDLISFAYQITNGMKYLHSKRCIHRDLAARNVLVSKNYTMKIADFGLARDVNNQDYYRQRTDGAVPVRWVAPEALFHRFYTYQSDVWSFGILLWEIMTFGGSPYPSVPNVEKLFQLLRNGHRMECPRNCPEEVYEIMQACWKSDPTERPQFSDLVSKLDNMPERKTTIENKHYINQL</sequence>
<dbReference type="EC" id="2.7.10.1" evidence="2"/>
<dbReference type="EMBL" id="HBUF01072537">
    <property type="protein sequence ID" value="CAG6630089.1"/>
    <property type="molecule type" value="Transcribed_RNA"/>
</dbReference>
<keyword evidence="11 25" id="KW-1133">Transmembrane helix</keyword>
<keyword evidence="8 21" id="KW-0547">Nucleotide-binding</keyword>
<dbReference type="FunFam" id="3.30.200.20:FF:000593">
    <property type="entry name" value="Predicted protein"/>
    <property type="match status" value="1"/>
</dbReference>